<proteinExistence type="predicted"/>
<sequence>MLGGTARGPRACVATQARTPRRSCIMSWYTEAGMPVPLFADPGETVSLRVLLERAYGAEAVGRWNAVTLSYRSGADYDSFGYWKSDDASVTQLLRDGLPLDADTETVVAADDLDRITLRAGNLIYANVRIAVRTAEAPTDAYQVLTLQTVPAGLAGAAALDGTVSPGEIVSAARALAARYDGVANVNDCHYIANAIASAAGASLPTLSYAFNPARNQAGGYWRVAHRGSDAALQNWQALLQPGDIVRLEWANGSGGHTFTVTSGLDAAGQIQVVDNIGNRISEHRADYDGPVSRPGSVTVYRLTSDNLSLAQAGDADDRLQGTVWNDELRGDGGSDTLFGGLGDDRLIGGPGLDTLIGGPGDDIYILDGTSQPAWGGTGFSYDEVVEAQGGGTDTVVVGRDISEVADEIRFFTAYTLGAAIENGVVAGTDAFDLIGNALDNRLTGNRSANRLSGGAGRDLLEGGDGNDTLVGGTGLDTLVGGAGNDVYEVDRPTDVVVEAAGGGIDQVRTAVSYKLQVGQEIERLTAYAYVASGLKLTGNEFNNTVSGTVGNDVLNGGGGADILTGLAGDDTFMFVNGLVPGVVDRIADFGTRPGDDDRILLGQHVFRALPAGPLAPEAFKDTSLGAVDAGDRILYDGLTGILSYDPDGSGNRTAVRFALLDGAPRLGADDIVVA</sequence>
<dbReference type="Proteomes" id="UP000286997">
    <property type="component" value="Unassembled WGS sequence"/>
</dbReference>
<dbReference type="InterPro" id="IPR011049">
    <property type="entry name" value="Serralysin-like_metalloprot_C"/>
</dbReference>
<keyword evidence="2" id="KW-0964">Secreted</keyword>
<keyword evidence="4" id="KW-1185">Reference proteome</keyword>
<evidence type="ECO:0000313" key="3">
    <source>
        <dbReference type="EMBL" id="RVU13963.1"/>
    </source>
</evidence>
<comment type="subcellular location">
    <subcellularLocation>
        <location evidence="1">Secreted</location>
    </subcellularLocation>
</comment>
<evidence type="ECO:0000313" key="4">
    <source>
        <dbReference type="Proteomes" id="UP000286997"/>
    </source>
</evidence>
<dbReference type="GO" id="GO:0005576">
    <property type="term" value="C:extracellular region"/>
    <property type="evidence" value="ECO:0007669"/>
    <property type="project" value="UniProtKB-SubCell"/>
</dbReference>
<dbReference type="PANTHER" id="PTHR38340:SF1">
    <property type="entry name" value="S-LAYER PROTEIN"/>
    <property type="match status" value="1"/>
</dbReference>
<evidence type="ECO:0000256" key="1">
    <source>
        <dbReference type="ARBA" id="ARBA00004613"/>
    </source>
</evidence>
<name>A0A3S2YLN7_9HYPH</name>
<dbReference type="InterPro" id="IPR001343">
    <property type="entry name" value="Hemolysn_Ca-bd"/>
</dbReference>
<dbReference type="EMBL" id="SACP01000038">
    <property type="protein sequence ID" value="RVU13963.1"/>
    <property type="molecule type" value="Genomic_DNA"/>
</dbReference>
<dbReference type="PANTHER" id="PTHR38340">
    <property type="entry name" value="S-LAYER PROTEIN"/>
    <property type="match status" value="1"/>
</dbReference>
<evidence type="ECO:0000256" key="2">
    <source>
        <dbReference type="ARBA" id="ARBA00022525"/>
    </source>
</evidence>
<dbReference type="InterPro" id="IPR050557">
    <property type="entry name" value="RTX_toxin/Mannuronan_C5-epim"/>
</dbReference>
<dbReference type="PROSITE" id="PS00330">
    <property type="entry name" value="HEMOLYSIN_CALCIUM"/>
    <property type="match status" value="5"/>
</dbReference>
<dbReference type="InterPro" id="IPR018511">
    <property type="entry name" value="Hemolysin-typ_Ca-bd_CS"/>
</dbReference>
<accession>A0A3S2YLN7</accession>
<gene>
    <name evidence="3" type="ORF">EOE48_25355</name>
</gene>
<comment type="caution">
    <text evidence="3">The sequence shown here is derived from an EMBL/GenBank/DDBJ whole genome shotgun (WGS) entry which is preliminary data.</text>
</comment>
<protein>
    <submittedName>
        <fullName evidence="3">Calcium-binding protein</fullName>
    </submittedName>
</protein>
<dbReference type="PRINTS" id="PR00313">
    <property type="entry name" value="CABNDNGRPT"/>
</dbReference>
<dbReference type="Pfam" id="PF00353">
    <property type="entry name" value="HemolysinCabind"/>
    <property type="match status" value="3"/>
</dbReference>
<dbReference type="Gene3D" id="2.150.10.10">
    <property type="entry name" value="Serralysin-like metalloprotease, C-terminal"/>
    <property type="match status" value="3"/>
</dbReference>
<organism evidence="3 4">
    <name type="scientific">Methylobacterium oryzihabitans</name>
    <dbReference type="NCBI Taxonomy" id="2499852"/>
    <lineage>
        <taxon>Bacteria</taxon>
        <taxon>Pseudomonadati</taxon>
        <taxon>Pseudomonadota</taxon>
        <taxon>Alphaproteobacteria</taxon>
        <taxon>Hyphomicrobiales</taxon>
        <taxon>Methylobacteriaceae</taxon>
        <taxon>Methylobacterium</taxon>
    </lineage>
</organism>
<dbReference type="GO" id="GO:0005509">
    <property type="term" value="F:calcium ion binding"/>
    <property type="evidence" value="ECO:0007669"/>
    <property type="project" value="InterPro"/>
</dbReference>
<dbReference type="AlphaFoldDB" id="A0A3S2YLN7"/>
<reference evidence="3 4" key="1">
    <citation type="submission" date="2019-01" db="EMBL/GenBank/DDBJ databases">
        <authorList>
            <person name="Chen W.-M."/>
        </authorList>
    </citation>
    <scope>NUCLEOTIDE SEQUENCE [LARGE SCALE GENOMIC DNA]</scope>
    <source>
        <strain evidence="3 4">TER-1</strain>
    </source>
</reference>
<dbReference type="SUPFAM" id="SSF51120">
    <property type="entry name" value="beta-Roll"/>
    <property type="match status" value="3"/>
</dbReference>
<dbReference type="OrthoDB" id="7985011at2"/>